<feature type="binding site" evidence="4">
    <location>
        <position position="86"/>
    </location>
    <ligand>
        <name>substrate</name>
    </ligand>
</feature>
<dbReference type="GO" id="GO:0004067">
    <property type="term" value="F:asparaginase activity"/>
    <property type="evidence" value="ECO:0007669"/>
    <property type="project" value="UniProtKB-UniRule"/>
</dbReference>
<dbReference type="PROSITE" id="PS00144">
    <property type="entry name" value="ASN_GLN_ASE_1"/>
    <property type="match status" value="1"/>
</dbReference>
<dbReference type="InterPro" id="IPR020827">
    <property type="entry name" value="Asparaginase/glutaminase_AS1"/>
</dbReference>
<evidence type="ECO:0000256" key="7">
    <source>
        <dbReference type="SAM" id="MobiDB-lite"/>
    </source>
</evidence>
<feature type="active site" evidence="6">
    <location>
        <position position="120"/>
    </location>
</feature>
<evidence type="ECO:0000256" key="6">
    <source>
        <dbReference type="PROSITE-ProRule" id="PRU10100"/>
    </source>
</evidence>
<dbReference type="Proteomes" id="UP001161325">
    <property type="component" value="Unassembled WGS sequence"/>
</dbReference>
<dbReference type="SUPFAM" id="SSF53774">
    <property type="entry name" value="Glutaminase/Asparaginase"/>
    <property type="match status" value="1"/>
</dbReference>
<comment type="similarity">
    <text evidence="1">Belongs to the asparaginase 1 family.</text>
</comment>
<dbReference type="SFLD" id="SFLDS00057">
    <property type="entry name" value="Glutaminase/Asparaginase"/>
    <property type="match status" value="1"/>
</dbReference>
<dbReference type="PROSITE" id="PS51732">
    <property type="entry name" value="ASN_GLN_ASE_3"/>
    <property type="match status" value="1"/>
</dbReference>
<dbReference type="PIRSF" id="PIRSF001220">
    <property type="entry name" value="L-ASNase_gatD"/>
    <property type="match status" value="1"/>
</dbReference>
<sequence>MTRPSLPFAALLAALAPSLGAAQGTTTAATPARPEVHIVATGGTIASTNYYGGESGKIGVEALLKAVPALDTVARVSAQQFSNVGSGAFTPAMWLALSRGIADTLRARPALAGVVVTHGTDTMEETAYFLDLTVADARPVVVTGAMRPADGVGIDGPANLMHAARVARDPAARGRGAMILMNDEILAARDATKANTVRPDAFVAPVRGALGVADPERVVWHRLPVRAPTFDLANVRELPRVDVVYSYVGADGAAVDALVAAGARGLVVAGVGRGGLASAQRDAISRAIAQGVVVVMGSRTGAGSVPVGQGVRRRGGAADAPEEPSTVGAGDLNVQKARVLLMLALTRTNDPRQVARIFAEHQ</sequence>
<organism evidence="11 12">
    <name type="scientific">Roseisolibacter agri</name>
    <dbReference type="NCBI Taxonomy" id="2014610"/>
    <lineage>
        <taxon>Bacteria</taxon>
        <taxon>Pseudomonadati</taxon>
        <taxon>Gemmatimonadota</taxon>
        <taxon>Gemmatimonadia</taxon>
        <taxon>Gemmatimonadales</taxon>
        <taxon>Gemmatimonadaceae</taxon>
        <taxon>Roseisolibacter</taxon>
    </lineage>
</organism>
<feature type="chain" id="PRO_5041382460" evidence="8">
    <location>
        <begin position="22"/>
        <end position="362"/>
    </location>
</feature>
<accession>A0AA37Q8K7</accession>
<evidence type="ECO:0000256" key="5">
    <source>
        <dbReference type="PROSITE-ProRule" id="PRU10099"/>
    </source>
</evidence>
<dbReference type="RefSeq" id="WP_284352975.1">
    <property type="nucleotide sequence ID" value="NZ_BRXS01000012.1"/>
</dbReference>
<dbReference type="InterPro" id="IPR027474">
    <property type="entry name" value="L-asparaginase_N"/>
</dbReference>
<reference evidence="11" key="1">
    <citation type="submission" date="2022-08" db="EMBL/GenBank/DDBJ databases">
        <title>Draft genome sequencing of Roseisolibacter agri AW1220.</title>
        <authorList>
            <person name="Tobiishi Y."/>
            <person name="Tonouchi A."/>
        </authorList>
    </citation>
    <scope>NUCLEOTIDE SEQUENCE</scope>
    <source>
        <strain evidence="11">AW1220</strain>
    </source>
</reference>
<dbReference type="Pfam" id="PF00710">
    <property type="entry name" value="Asparaginase"/>
    <property type="match status" value="1"/>
</dbReference>
<dbReference type="InterPro" id="IPR040919">
    <property type="entry name" value="Asparaginase_C"/>
</dbReference>
<dbReference type="PRINTS" id="PR00139">
    <property type="entry name" value="ASNGLNASE"/>
</dbReference>
<dbReference type="Gene3D" id="3.40.50.1170">
    <property type="entry name" value="L-asparaginase, N-terminal domain"/>
    <property type="match status" value="1"/>
</dbReference>
<dbReference type="InterPro" id="IPR037152">
    <property type="entry name" value="L-asparaginase_N_sf"/>
</dbReference>
<gene>
    <name evidence="11" type="ORF">rosag_50920</name>
</gene>
<dbReference type="CDD" id="cd08964">
    <property type="entry name" value="L-asparaginase_II"/>
    <property type="match status" value="1"/>
</dbReference>
<feature type="region of interest" description="Disordered" evidence="7">
    <location>
        <begin position="305"/>
        <end position="329"/>
    </location>
</feature>
<keyword evidence="2" id="KW-0378">Hydrolase</keyword>
<keyword evidence="12" id="KW-1185">Reference proteome</keyword>
<dbReference type="PANTHER" id="PTHR11707:SF28">
    <property type="entry name" value="60 KDA LYSOPHOSPHOLIPASE"/>
    <property type="match status" value="1"/>
</dbReference>
<feature type="domain" description="L-asparaginase N-terminal" evidence="9">
    <location>
        <begin position="36"/>
        <end position="223"/>
    </location>
</feature>
<dbReference type="Pfam" id="PF17763">
    <property type="entry name" value="Asparaginase_C"/>
    <property type="match status" value="1"/>
</dbReference>
<evidence type="ECO:0000313" key="12">
    <source>
        <dbReference type="Proteomes" id="UP001161325"/>
    </source>
</evidence>
<evidence type="ECO:0000313" key="11">
    <source>
        <dbReference type="EMBL" id="GLC28579.1"/>
    </source>
</evidence>
<dbReference type="SMART" id="SM00870">
    <property type="entry name" value="Asparaginase"/>
    <property type="match status" value="1"/>
</dbReference>
<evidence type="ECO:0000256" key="8">
    <source>
        <dbReference type="SAM" id="SignalP"/>
    </source>
</evidence>
<proteinExistence type="inferred from homology"/>
<evidence type="ECO:0000256" key="2">
    <source>
        <dbReference type="ARBA" id="ARBA00022801"/>
    </source>
</evidence>
<feature type="binding site" evidence="4">
    <location>
        <begin position="120"/>
        <end position="121"/>
    </location>
    <ligand>
        <name>substrate</name>
    </ligand>
</feature>
<evidence type="ECO:0000256" key="1">
    <source>
        <dbReference type="ARBA" id="ARBA00010518"/>
    </source>
</evidence>
<dbReference type="AlphaFoldDB" id="A0AA37Q8K7"/>
<dbReference type="InterPro" id="IPR004550">
    <property type="entry name" value="AsnASE_II"/>
</dbReference>
<feature type="active site" evidence="5">
    <location>
        <position position="44"/>
    </location>
</feature>
<dbReference type="PANTHER" id="PTHR11707">
    <property type="entry name" value="L-ASPARAGINASE"/>
    <property type="match status" value="1"/>
</dbReference>
<dbReference type="PIRSF" id="PIRSF500176">
    <property type="entry name" value="L_ASNase"/>
    <property type="match status" value="1"/>
</dbReference>
<dbReference type="PROSITE" id="PS00917">
    <property type="entry name" value="ASN_GLN_ASE_2"/>
    <property type="match status" value="1"/>
</dbReference>
<evidence type="ECO:0000259" key="10">
    <source>
        <dbReference type="Pfam" id="PF17763"/>
    </source>
</evidence>
<dbReference type="Gene3D" id="3.40.50.40">
    <property type="match status" value="1"/>
</dbReference>
<evidence type="ECO:0000256" key="3">
    <source>
        <dbReference type="PIRSR" id="PIRSR001220-1"/>
    </source>
</evidence>
<evidence type="ECO:0000256" key="4">
    <source>
        <dbReference type="PIRSR" id="PIRSR001220-2"/>
    </source>
</evidence>
<dbReference type="InterPro" id="IPR036152">
    <property type="entry name" value="Asp/glu_Ase-like_sf"/>
</dbReference>
<feature type="domain" description="Asparaginase/glutaminase C-terminal" evidence="10">
    <location>
        <begin position="240"/>
        <end position="358"/>
    </location>
</feature>
<feature type="active site" description="O-isoaspartyl threonine intermediate" evidence="3">
    <location>
        <position position="44"/>
    </location>
</feature>
<name>A0AA37Q8K7_9BACT</name>
<protein>
    <submittedName>
        <fullName evidence="11">L-asparaginase 2</fullName>
    </submittedName>
</protein>
<dbReference type="GO" id="GO:0006528">
    <property type="term" value="P:asparagine metabolic process"/>
    <property type="evidence" value="ECO:0007669"/>
    <property type="project" value="InterPro"/>
</dbReference>
<dbReference type="InterPro" id="IPR027475">
    <property type="entry name" value="Asparaginase/glutaminase_AS2"/>
</dbReference>
<dbReference type="InterPro" id="IPR027473">
    <property type="entry name" value="L-asparaginase_C"/>
</dbReference>
<dbReference type="InterPro" id="IPR006034">
    <property type="entry name" value="Asparaginase/glutaminase-like"/>
</dbReference>
<comment type="caution">
    <text evidence="11">The sequence shown here is derived from an EMBL/GenBank/DDBJ whole genome shotgun (WGS) entry which is preliminary data.</text>
</comment>
<feature type="signal peptide" evidence="8">
    <location>
        <begin position="1"/>
        <end position="21"/>
    </location>
</feature>
<dbReference type="FunFam" id="3.40.50.1170:FF:000001">
    <property type="entry name" value="L-asparaginase 2"/>
    <property type="match status" value="1"/>
</dbReference>
<keyword evidence="8" id="KW-0732">Signal</keyword>
<evidence type="ECO:0000259" key="9">
    <source>
        <dbReference type="Pfam" id="PF00710"/>
    </source>
</evidence>
<dbReference type="EMBL" id="BRXS01000012">
    <property type="protein sequence ID" value="GLC28579.1"/>
    <property type="molecule type" value="Genomic_DNA"/>
</dbReference>